<dbReference type="SUPFAM" id="SSF54695">
    <property type="entry name" value="POZ domain"/>
    <property type="match status" value="1"/>
</dbReference>
<dbReference type="PANTHER" id="PTHR47022:SF1">
    <property type="entry name" value="BTB AND MATH DOMAIN-CONTAINING PROTEIN 36-RELATED"/>
    <property type="match status" value="1"/>
</dbReference>
<comment type="caution">
    <text evidence="2">The sequence shown here is derived from an EMBL/GenBank/DDBJ whole genome shotgun (WGS) entry which is preliminary data.</text>
</comment>
<dbReference type="PANTHER" id="PTHR47022">
    <property type="entry name" value="BTB AND MATH DOMAIN-CONTAINING PROTEIN 36-RELATED"/>
    <property type="match status" value="1"/>
</dbReference>
<reference evidence="2" key="1">
    <citation type="submission" date="2023-10" db="EMBL/GenBank/DDBJ databases">
        <title>Genome assembly of Pristionchus species.</title>
        <authorList>
            <person name="Yoshida K."/>
            <person name="Sommer R.J."/>
        </authorList>
    </citation>
    <scope>NUCLEOTIDE SEQUENCE</scope>
    <source>
        <strain evidence="2">RS5133</strain>
    </source>
</reference>
<protein>
    <recommendedName>
        <fullName evidence="1">BTB domain-containing protein</fullName>
    </recommendedName>
</protein>
<evidence type="ECO:0000259" key="1">
    <source>
        <dbReference type="Pfam" id="PF00651"/>
    </source>
</evidence>
<evidence type="ECO:0000313" key="2">
    <source>
        <dbReference type="EMBL" id="GMT30044.1"/>
    </source>
</evidence>
<dbReference type="InterPro" id="IPR011333">
    <property type="entry name" value="SKP1/BTB/POZ_sf"/>
</dbReference>
<name>A0AAV5WH24_9BILA</name>
<evidence type="ECO:0000313" key="3">
    <source>
        <dbReference type="Proteomes" id="UP001432322"/>
    </source>
</evidence>
<dbReference type="EMBL" id="BTSY01000005">
    <property type="protein sequence ID" value="GMT30044.1"/>
    <property type="molecule type" value="Genomic_DNA"/>
</dbReference>
<organism evidence="2 3">
    <name type="scientific">Pristionchus fissidentatus</name>
    <dbReference type="NCBI Taxonomy" id="1538716"/>
    <lineage>
        <taxon>Eukaryota</taxon>
        <taxon>Metazoa</taxon>
        <taxon>Ecdysozoa</taxon>
        <taxon>Nematoda</taxon>
        <taxon>Chromadorea</taxon>
        <taxon>Rhabditida</taxon>
        <taxon>Rhabditina</taxon>
        <taxon>Diplogasteromorpha</taxon>
        <taxon>Diplogasteroidea</taxon>
        <taxon>Neodiplogasteridae</taxon>
        <taxon>Pristionchus</taxon>
    </lineage>
</organism>
<keyword evidence="3" id="KW-1185">Reference proteome</keyword>
<dbReference type="Gene3D" id="3.30.710.10">
    <property type="entry name" value="Potassium Channel Kv1.1, Chain A"/>
    <property type="match status" value="1"/>
</dbReference>
<dbReference type="Pfam" id="PF00651">
    <property type="entry name" value="BTB"/>
    <property type="match status" value="1"/>
</dbReference>
<sequence>AAHSPVFTEMLCDDARQGNADIELKNVKCEEFIDLLHIVYPSGRAVNFQTFEFTLALARAFEIKFALEQVESYLIRSRRLKLHEKIKLADQHRLEQLKNDCLQKFKTVKQVKTMNKHLNLESLSESLQAECFNRLMELPLK</sequence>
<dbReference type="Proteomes" id="UP001432322">
    <property type="component" value="Unassembled WGS sequence"/>
</dbReference>
<dbReference type="InterPro" id="IPR000210">
    <property type="entry name" value="BTB/POZ_dom"/>
</dbReference>
<dbReference type="AlphaFoldDB" id="A0AAV5WH24"/>
<accession>A0AAV5WH24</accession>
<proteinExistence type="predicted"/>
<feature type="domain" description="BTB" evidence="1">
    <location>
        <begin position="1"/>
        <end position="77"/>
    </location>
</feature>
<feature type="non-terminal residue" evidence="2">
    <location>
        <position position="1"/>
    </location>
</feature>
<gene>
    <name evidence="2" type="ORF">PFISCL1PPCAC_21342</name>
</gene>